<evidence type="ECO:0000256" key="14">
    <source>
        <dbReference type="SAM" id="MobiDB-lite"/>
    </source>
</evidence>
<dbReference type="SUPFAM" id="SSF53955">
    <property type="entry name" value="Lysozyme-like"/>
    <property type="match status" value="1"/>
</dbReference>
<name>A0A7Z0ITE7_9ACTN</name>
<accession>A0A7Z0ITE7</accession>
<dbReference type="PANTHER" id="PTHR32282">
    <property type="entry name" value="BINDING PROTEIN TRANSPEPTIDASE, PUTATIVE-RELATED"/>
    <property type="match status" value="1"/>
</dbReference>
<feature type="compositionally biased region" description="Gly residues" evidence="14">
    <location>
        <begin position="823"/>
        <end position="837"/>
    </location>
</feature>
<dbReference type="PANTHER" id="PTHR32282:SF34">
    <property type="entry name" value="PENICILLIN-BINDING PROTEIN 1A"/>
    <property type="match status" value="1"/>
</dbReference>
<comment type="similarity">
    <text evidence="1">In the C-terminal section; belongs to the transpeptidase family.</text>
</comment>
<evidence type="ECO:0000256" key="7">
    <source>
        <dbReference type="ARBA" id="ARBA00022801"/>
    </source>
</evidence>
<evidence type="ECO:0000313" key="18">
    <source>
        <dbReference type="EMBL" id="NYI78753.1"/>
    </source>
</evidence>
<evidence type="ECO:0000256" key="6">
    <source>
        <dbReference type="ARBA" id="ARBA00022679"/>
    </source>
</evidence>
<dbReference type="InterPro" id="IPR001460">
    <property type="entry name" value="PCN-bd_Tpept"/>
</dbReference>
<evidence type="ECO:0000313" key="19">
    <source>
        <dbReference type="Proteomes" id="UP000564496"/>
    </source>
</evidence>
<comment type="catalytic activity">
    <reaction evidence="13">
        <text>[GlcNAc-(1-&gt;4)-Mur2Ac(oyl-L-Ala-gamma-D-Glu-L-Lys-D-Ala-D-Ala)](n)-di-trans,octa-cis-undecaprenyl diphosphate + beta-D-GlcNAc-(1-&gt;4)-Mur2Ac(oyl-L-Ala-gamma-D-Glu-L-Lys-D-Ala-D-Ala)-di-trans,octa-cis-undecaprenyl diphosphate = [GlcNAc-(1-&gt;4)-Mur2Ac(oyl-L-Ala-gamma-D-Glu-L-Lys-D-Ala-D-Ala)](n+1)-di-trans,octa-cis-undecaprenyl diphosphate + di-trans,octa-cis-undecaprenyl diphosphate + H(+)</text>
        <dbReference type="Rhea" id="RHEA:23708"/>
        <dbReference type="Rhea" id="RHEA-COMP:9602"/>
        <dbReference type="Rhea" id="RHEA-COMP:9603"/>
        <dbReference type="ChEBI" id="CHEBI:15378"/>
        <dbReference type="ChEBI" id="CHEBI:58405"/>
        <dbReference type="ChEBI" id="CHEBI:60033"/>
        <dbReference type="ChEBI" id="CHEBI:78435"/>
        <dbReference type="EC" id="2.4.99.28"/>
    </reaction>
</comment>
<dbReference type="Gene3D" id="1.10.3810.10">
    <property type="entry name" value="Biosynthetic peptidoglycan transglycosylase-like"/>
    <property type="match status" value="1"/>
</dbReference>
<dbReference type="AlphaFoldDB" id="A0A7Z0ITE7"/>
<dbReference type="InterPro" id="IPR050396">
    <property type="entry name" value="Glycosyltr_51/Transpeptidase"/>
</dbReference>
<dbReference type="Pfam" id="PF00905">
    <property type="entry name" value="Transpeptidase"/>
    <property type="match status" value="1"/>
</dbReference>
<keyword evidence="11" id="KW-0961">Cell wall biogenesis/degradation</keyword>
<keyword evidence="6" id="KW-0808">Transferase</keyword>
<feature type="transmembrane region" description="Helical" evidence="15">
    <location>
        <begin position="108"/>
        <end position="128"/>
    </location>
</feature>
<feature type="compositionally biased region" description="Pro residues" evidence="14">
    <location>
        <begin position="9"/>
        <end position="28"/>
    </location>
</feature>
<keyword evidence="8" id="KW-0133">Cell shape</keyword>
<keyword evidence="10" id="KW-0511">Multifunctional enzyme</keyword>
<dbReference type="SUPFAM" id="SSF56601">
    <property type="entry name" value="beta-lactamase/transpeptidase-like"/>
    <property type="match status" value="1"/>
</dbReference>
<keyword evidence="5" id="KW-0328">Glycosyltransferase</keyword>
<feature type="domain" description="Glycosyl transferase family 51" evidence="17">
    <location>
        <begin position="156"/>
        <end position="332"/>
    </location>
</feature>
<evidence type="ECO:0000256" key="5">
    <source>
        <dbReference type="ARBA" id="ARBA00022676"/>
    </source>
</evidence>
<dbReference type="GO" id="GO:0006508">
    <property type="term" value="P:proteolysis"/>
    <property type="evidence" value="ECO:0007669"/>
    <property type="project" value="UniProtKB-KW"/>
</dbReference>
<feature type="compositionally biased region" description="Acidic residues" evidence="14">
    <location>
        <begin position="789"/>
        <end position="801"/>
    </location>
</feature>
<dbReference type="GO" id="GO:0008658">
    <property type="term" value="F:penicillin binding"/>
    <property type="evidence" value="ECO:0007669"/>
    <property type="project" value="InterPro"/>
</dbReference>
<dbReference type="EMBL" id="JACBZR010000001">
    <property type="protein sequence ID" value="NYI78753.1"/>
    <property type="molecule type" value="Genomic_DNA"/>
</dbReference>
<dbReference type="GO" id="GO:0008955">
    <property type="term" value="F:peptidoglycan glycosyltransferase activity"/>
    <property type="evidence" value="ECO:0007669"/>
    <property type="project" value="UniProtKB-EC"/>
</dbReference>
<evidence type="ECO:0000256" key="1">
    <source>
        <dbReference type="ARBA" id="ARBA00007090"/>
    </source>
</evidence>
<keyword evidence="19" id="KW-1185">Reference proteome</keyword>
<dbReference type="Pfam" id="PF00912">
    <property type="entry name" value="Transgly"/>
    <property type="match status" value="1"/>
</dbReference>
<dbReference type="InterPro" id="IPR012338">
    <property type="entry name" value="Beta-lactam/transpept-like"/>
</dbReference>
<sequence>MEQRRPEPPKGPIGPPPSWRPPAPPAPSIPTGQRPAATASRPGARRAEPKPSSARDWLARAEPAKVWATEKLAAAREAAAKRSASGSSGSRSPRSATWRRWGKLSAKVALVGFLTLALIGSVTAIVAYNRISVPDPNAAFEVETSFVYYSNGKTELGRYQDGDQNRIKLEADEIPETVKHAVVAAEDRTFYENSGVDVKGILRAAFSNTTEGTSGGASTITQQYVKNYYLSSERSYSRKLKEAVIALKLTRQKSKDQILTDYLNTIYFNRGAYGIEAAAKAYFAKPTKDLSLQETAALAAILNNPAGFDPASAKFRGAEKLLGRYQYVLSGMVDLGYLKQADADKVKGALPKFPEKTVPSRLGGQRGHALTMIKAELLGLTDARGKPLFTEEKIDSGGLRITATLSPKVMKASASAAKTVKPKNRKAYVKGDPEQKNALHVATASVDVGSGALLGFYGGQDYLDSQHNWAATGGHAGSTMKVFATAAAIDKGYSLKSTWAGDSPFTTYAGSEVVNEGEQAGIADGMDYGRHITMLKAMEQSVNTAYIDMTESMGGPQAGRKAIYDTAVAAGLAPAKPNPKFPGIPSTTTDFDHKTDDRIALGRANVSPINLANAYATIANGGYRHDVHVVKKVRDRAGNVLYSWNGRKNGRHAISEDVAADVTYAMQGVVQSGSGQKAQTIGHPVAGKTGTATCGESQHVCTSWFAGFTPQVATAVRYSRGNGEGKLDGGWMPSYFGADYPTETWAAIMGKAMEGKDVESFPEPVYVDGQDPESGHEAHLIAPPPPPEGEGDEEGEEDCDPIAEFFGACDGGDGGGDGDEGNGDGWGDGGRPGRGGD</sequence>
<dbReference type="InterPro" id="IPR001264">
    <property type="entry name" value="Glyco_trans_51"/>
</dbReference>
<evidence type="ECO:0000256" key="15">
    <source>
        <dbReference type="SAM" id="Phobius"/>
    </source>
</evidence>
<keyword evidence="7" id="KW-0378">Hydrolase</keyword>
<feature type="region of interest" description="Disordered" evidence="14">
    <location>
        <begin position="1"/>
        <end position="60"/>
    </location>
</feature>
<keyword evidence="15" id="KW-0812">Transmembrane</keyword>
<feature type="domain" description="Penicillin-binding protein transpeptidase" evidence="16">
    <location>
        <begin position="446"/>
        <end position="712"/>
    </location>
</feature>
<keyword evidence="4" id="KW-0645">Protease</keyword>
<gene>
    <name evidence="18" type="ORF">BJ988_003401</name>
</gene>
<keyword evidence="15" id="KW-1133">Transmembrane helix</keyword>
<evidence type="ECO:0000256" key="3">
    <source>
        <dbReference type="ARBA" id="ARBA00022645"/>
    </source>
</evidence>
<dbReference type="GO" id="GO:0009252">
    <property type="term" value="P:peptidoglycan biosynthetic process"/>
    <property type="evidence" value="ECO:0007669"/>
    <property type="project" value="UniProtKB-KW"/>
</dbReference>
<dbReference type="InterPro" id="IPR023346">
    <property type="entry name" value="Lysozyme-like_dom_sf"/>
</dbReference>
<dbReference type="RefSeq" id="WP_246321512.1">
    <property type="nucleotide sequence ID" value="NZ_JACBZR010000001.1"/>
</dbReference>
<keyword evidence="3 18" id="KW-0121">Carboxypeptidase</keyword>
<evidence type="ECO:0000256" key="2">
    <source>
        <dbReference type="ARBA" id="ARBA00007739"/>
    </source>
</evidence>
<dbReference type="GO" id="GO:0071555">
    <property type="term" value="P:cell wall organization"/>
    <property type="evidence" value="ECO:0007669"/>
    <property type="project" value="UniProtKB-KW"/>
</dbReference>
<dbReference type="Proteomes" id="UP000564496">
    <property type="component" value="Unassembled WGS sequence"/>
</dbReference>
<evidence type="ECO:0000256" key="12">
    <source>
        <dbReference type="ARBA" id="ARBA00034000"/>
    </source>
</evidence>
<evidence type="ECO:0000256" key="10">
    <source>
        <dbReference type="ARBA" id="ARBA00023268"/>
    </source>
</evidence>
<evidence type="ECO:0000256" key="11">
    <source>
        <dbReference type="ARBA" id="ARBA00023316"/>
    </source>
</evidence>
<evidence type="ECO:0000256" key="4">
    <source>
        <dbReference type="ARBA" id="ARBA00022670"/>
    </source>
</evidence>
<evidence type="ECO:0000259" key="16">
    <source>
        <dbReference type="Pfam" id="PF00905"/>
    </source>
</evidence>
<keyword evidence="9" id="KW-0573">Peptidoglycan synthesis</keyword>
<feature type="region of interest" description="Disordered" evidence="14">
    <location>
        <begin position="78"/>
        <end position="97"/>
    </location>
</feature>
<dbReference type="GO" id="GO:0030288">
    <property type="term" value="C:outer membrane-bounded periplasmic space"/>
    <property type="evidence" value="ECO:0007669"/>
    <property type="project" value="TreeGrafter"/>
</dbReference>
<comment type="catalytic activity">
    <reaction evidence="12">
        <text>Preferential cleavage: (Ac)2-L-Lys-D-Ala-|-D-Ala. Also transpeptidation of peptidyl-alanyl moieties that are N-acyl substituents of D-alanine.</text>
        <dbReference type="EC" id="3.4.16.4"/>
    </reaction>
</comment>
<evidence type="ECO:0000259" key="17">
    <source>
        <dbReference type="Pfam" id="PF00912"/>
    </source>
</evidence>
<evidence type="ECO:0000256" key="8">
    <source>
        <dbReference type="ARBA" id="ARBA00022960"/>
    </source>
</evidence>
<comment type="similarity">
    <text evidence="2">In the N-terminal section; belongs to the glycosyltransferase 51 family.</text>
</comment>
<organism evidence="18 19">
    <name type="scientific">Nocardioides panzhihuensis</name>
    <dbReference type="NCBI Taxonomy" id="860243"/>
    <lineage>
        <taxon>Bacteria</taxon>
        <taxon>Bacillati</taxon>
        <taxon>Actinomycetota</taxon>
        <taxon>Actinomycetes</taxon>
        <taxon>Propionibacteriales</taxon>
        <taxon>Nocardioidaceae</taxon>
        <taxon>Nocardioides</taxon>
    </lineage>
</organism>
<comment type="caution">
    <text evidence="18">The sequence shown here is derived from an EMBL/GenBank/DDBJ whole genome shotgun (WGS) entry which is preliminary data.</text>
</comment>
<dbReference type="InterPro" id="IPR036950">
    <property type="entry name" value="PBP_transglycosylase"/>
</dbReference>
<keyword evidence="15" id="KW-0472">Membrane</keyword>
<feature type="compositionally biased region" description="Low complexity" evidence="14">
    <location>
        <begin position="78"/>
        <end position="96"/>
    </location>
</feature>
<dbReference type="GO" id="GO:0009002">
    <property type="term" value="F:serine-type D-Ala-D-Ala carboxypeptidase activity"/>
    <property type="evidence" value="ECO:0007669"/>
    <property type="project" value="UniProtKB-EC"/>
</dbReference>
<dbReference type="GO" id="GO:0008360">
    <property type="term" value="P:regulation of cell shape"/>
    <property type="evidence" value="ECO:0007669"/>
    <property type="project" value="UniProtKB-KW"/>
</dbReference>
<evidence type="ECO:0000256" key="9">
    <source>
        <dbReference type="ARBA" id="ARBA00022984"/>
    </source>
</evidence>
<proteinExistence type="inferred from homology"/>
<evidence type="ECO:0000256" key="13">
    <source>
        <dbReference type="ARBA" id="ARBA00049902"/>
    </source>
</evidence>
<reference evidence="18 19" key="1">
    <citation type="submission" date="2020-07" db="EMBL/GenBank/DDBJ databases">
        <title>Sequencing the genomes of 1000 actinobacteria strains.</title>
        <authorList>
            <person name="Klenk H.-P."/>
        </authorList>
    </citation>
    <scope>NUCLEOTIDE SEQUENCE [LARGE SCALE GENOMIC DNA]</scope>
    <source>
        <strain evidence="18 19">DSM 26487</strain>
    </source>
</reference>
<dbReference type="FunFam" id="1.10.3810.10:FF:000001">
    <property type="entry name" value="Penicillin-binding protein 1A"/>
    <property type="match status" value="1"/>
</dbReference>
<protein>
    <submittedName>
        <fullName evidence="18">Membrane peptidoglycan carboxypeptidase</fullName>
    </submittedName>
</protein>
<dbReference type="Gene3D" id="3.40.710.10">
    <property type="entry name" value="DD-peptidase/beta-lactamase superfamily"/>
    <property type="match status" value="1"/>
</dbReference>
<feature type="region of interest" description="Disordered" evidence="14">
    <location>
        <begin position="762"/>
        <end position="837"/>
    </location>
</feature>